<name>A0A6N2TN30_9FIRM</name>
<dbReference type="PANTHER" id="PTHR35149:SF1">
    <property type="entry name" value="DUF5655 DOMAIN-CONTAINING PROTEIN"/>
    <property type="match status" value="1"/>
</dbReference>
<dbReference type="Pfam" id="PF03235">
    <property type="entry name" value="GmrSD_N"/>
    <property type="match status" value="1"/>
</dbReference>
<proteinExistence type="predicted"/>
<evidence type="ECO:0000313" key="2">
    <source>
        <dbReference type="EMBL" id="VYT05451.1"/>
    </source>
</evidence>
<accession>A0A6N2TN30</accession>
<reference evidence="2" key="1">
    <citation type="submission" date="2019-11" db="EMBL/GenBank/DDBJ databases">
        <authorList>
            <person name="Feng L."/>
        </authorList>
    </citation>
    <scope>NUCLEOTIDE SEQUENCE</scope>
    <source>
        <strain evidence="2">BgluceraseaLFYP119</strain>
    </source>
</reference>
<dbReference type="RefSeq" id="WP_156353951.1">
    <property type="nucleotide sequence ID" value="NZ_CACRST010000014.1"/>
</dbReference>
<dbReference type="InterPro" id="IPR004919">
    <property type="entry name" value="GmrSD_N"/>
</dbReference>
<sequence length="619" mass="73511">MKAFIVKIEQLFKMDTKATLNEANFCIEKRRLVIPLYQREYTWRDEKIITLVNDIKRYNKFLGNIILNEVDDHYEIVDGQQRITTCYLILACLFNSYRGKKRDQESLMRLIRPYGEYILQNHTVGDYICEKDGELQLCIEDEKDVYYQKTDFERAFLTVRNVIEKFKNHEEIIEFRRKLLDCEILVLINDKHDNSHPVEQLFLDINEKAQLLQVEDIFKGHCFENCEEFFHEELRKLWIQFKQCAMGFKQFGYDDASQYIYLYLLEKDGNSVAANLTYDGKHYLDGKGIEETESILKGMIFYGRVNLEFYKNLFDTQYRFADLCRNGQEYQNTADHIVLKQMCKAMLENTSAQYQKLPLLHLISFIRENEEIVGHISHVQFRKIITNLYIYMMLFVMGPSKKSKKSIDYTIKNALDSTDKITQLIKAAKSLRNQKVEGFVLQSNMGVDKLCFVYSVIDKYDSDKNWIKVIYANENGDTMEHFIIPDNRRKNISWKNGEKSFEFKLEEDVKKYKKKTENFLILPQKLNEDLGHDDIISKIQAVKDWYKDRNESVPKHVSVIINYIEKMPEYKSLKSLKEKDASKDEISEKYDIFIKAYFQSEQNVLNIMQEKFVDSFRNG</sequence>
<dbReference type="AlphaFoldDB" id="A0A6N2TN30"/>
<evidence type="ECO:0000259" key="1">
    <source>
        <dbReference type="Pfam" id="PF03235"/>
    </source>
</evidence>
<feature type="domain" description="GmrSD restriction endonucleases N-terminal" evidence="1">
    <location>
        <begin position="29"/>
        <end position="222"/>
    </location>
</feature>
<protein>
    <recommendedName>
        <fullName evidence="1">GmrSD restriction endonucleases N-terminal domain-containing protein</fullName>
    </recommendedName>
</protein>
<organism evidence="2">
    <name type="scientific">Blautia glucerasea</name>
    <dbReference type="NCBI Taxonomy" id="536633"/>
    <lineage>
        <taxon>Bacteria</taxon>
        <taxon>Bacillati</taxon>
        <taxon>Bacillota</taxon>
        <taxon>Clostridia</taxon>
        <taxon>Lachnospirales</taxon>
        <taxon>Lachnospiraceae</taxon>
        <taxon>Blautia</taxon>
    </lineage>
</organism>
<dbReference type="EMBL" id="CACRST010000014">
    <property type="protein sequence ID" value="VYT05451.1"/>
    <property type="molecule type" value="Genomic_DNA"/>
</dbReference>
<dbReference type="PANTHER" id="PTHR35149">
    <property type="entry name" value="SLL5132 PROTEIN"/>
    <property type="match status" value="1"/>
</dbReference>
<gene>
    <name evidence="2" type="ORF">BGLFYP119_01622</name>
</gene>